<gene>
    <name evidence="3" type="ORF">SARC_07803</name>
</gene>
<dbReference type="EMBL" id="KQ242239">
    <property type="protein sequence ID" value="KNC79823.1"/>
    <property type="molecule type" value="Genomic_DNA"/>
</dbReference>
<name>A0A0L0FV59_9EUKA</name>
<dbReference type="GeneID" id="25908307"/>
<proteinExistence type="predicted"/>
<feature type="compositionally biased region" description="Basic residues" evidence="1">
    <location>
        <begin position="1"/>
        <end position="12"/>
    </location>
</feature>
<sequence>MQAQSRRSRKILRLTEARDETGEDAESESVDLHDLDFRLSKGTDGSLASGRVLTAGDTALLSLLVASGLYPNCAIADANNHVRKQSEYVFHTKAKPIVALHPSSVYYSNTEFLTATTVNGAGSINNTGVDSSASNQKRNAPDLFCYGSLIETSKPYLCNVMKIPALPTLLLVAKSVDTNVACDQLLIDDWLLITLGSNKNAVDLLCVALELRKCWAQLVAKRLSHIFATANDSEPGMSESMDKPSSNTREHEFADRSSLALKLRAIGAPGRLAAYLEEEGSIGVSKNSTAESVGEGLVKFMQTKVRYSLVRAKQSELPGLMVWNELAGDANDGNGGNKTDVGVSKKVETASADIESEVMSNTVTVEPGSLEESVSGSTNTGAAETGVSAVVGIVPCVDKTKGGVAISENIRIGSFSGASGDIGY</sequence>
<feature type="region of interest" description="Disordered" evidence="1">
    <location>
        <begin position="1"/>
        <end position="29"/>
    </location>
</feature>
<evidence type="ECO:0000259" key="2">
    <source>
        <dbReference type="Pfam" id="PF07717"/>
    </source>
</evidence>
<protein>
    <recommendedName>
        <fullName evidence="2">DEAD-box helicase OB fold domain-containing protein</fullName>
    </recommendedName>
</protein>
<dbReference type="Pfam" id="PF07717">
    <property type="entry name" value="OB_NTP_bind"/>
    <property type="match status" value="1"/>
</dbReference>
<organism evidence="3 4">
    <name type="scientific">Sphaeroforma arctica JP610</name>
    <dbReference type="NCBI Taxonomy" id="667725"/>
    <lineage>
        <taxon>Eukaryota</taxon>
        <taxon>Ichthyosporea</taxon>
        <taxon>Ichthyophonida</taxon>
        <taxon>Sphaeroforma</taxon>
    </lineage>
</organism>
<dbReference type="eggNOG" id="KOG0922">
    <property type="taxonomic scope" value="Eukaryota"/>
</dbReference>
<dbReference type="Proteomes" id="UP000054560">
    <property type="component" value="Unassembled WGS sequence"/>
</dbReference>
<keyword evidence="4" id="KW-1185">Reference proteome</keyword>
<evidence type="ECO:0000313" key="3">
    <source>
        <dbReference type="EMBL" id="KNC79823.1"/>
    </source>
</evidence>
<reference evidence="3 4" key="1">
    <citation type="submission" date="2011-02" db="EMBL/GenBank/DDBJ databases">
        <title>The Genome Sequence of Sphaeroforma arctica JP610.</title>
        <authorList>
            <consortium name="The Broad Institute Genome Sequencing Platform"/>
            <person name="Russ C."/>
            <person name="Cuomo C."/>
            <person name="Young S.K."/>
            <person name="Zeng Q."/>
            <person name="Gargeya S."/>
            <person name="Alvarado L."/>
            <person name="Berlin A."/>
            <person name="Chapman S.B."/>
            <person name="Chen Z."/>
            <person name="Freedman E."/>
            <person name="Gellesch M."/>
            <person name="Goldberg J."/>
            <person name="Griggs A."/>
            <person name="Gujja S."/>
            <person name="Heilman E."/>
            <person name="Heiman D."/>
            <person name="Howarth C."/>
            <person name="Mehta T."/>
            <person name="Neiman D."/>
            <person name="Pearson M."/>
            <person name="Roberts A."/>
            <person name="Saif S."/>
            <person name="Shea T."/>
            <person name="Shenoy N."/>
            <person name="Sisk P."/>
            <person name="Stolte C."/>
            <person name="Sykes S."/>
            <person name="White J."/>
            <person name="Yandava C."/>
            <person name="Burger G."/>
            <person name="Gray M.W."/>
            <person name="Holland P.W.H."/>
            <person name="King N."/>
            <person name="Lang F.B.F."/>
            <person name="Roger A.J."/>
            <person name="Ruiz-Trillo I."/>
            <person name="Haas B."/>
            <person name="Nusbaum C."/>
            <person name="Birren B."/>
        </authorList>
    </citation>
    <scope>NUCLEOTIDE SEQUENCE [LARGE SCALE GENOMIC DNA]</scope>
    <source>
        <strain evidence="3 4">JP610</strain>
    </source>
</reference>
<accession>A0A0L0FV59</accession>
<evidence type="ECO:0000256" key="1">
    <source>
        <dbReference type="SAM" id="MobiDB-lite"/>
    </source>
</evidence>
<dbReference type="RefSeq" id="XP_014153725.1">
    <property type="nucleotide sequence ID" value="XM_014298250.1"/>
</dbReference>
<dbReference type="InterPro" id="IPR011709">
    <property type="entry name" value="DEAD-box_helicase_OB_fold"/>
</dbReference>
<feature type="domain" description="DEAD-box helicase OB fold" evidence="2">
    <location>
        <begin position="64"/>
        <end position="175"/>
    </location>
</feature>
<evidence type="ECO:0000313" key="4">
    <source>
        <dbReference type="Proteomes" id="UP000054560"/>
    </source>
</evidence>
<dbReference type="OrthoDB" id="3363059at2759"/>
<dbReference type="STRING" id="667725.A0A0L0FV59"/>
<dbReference type="AlphaFoldDB" id="A0A0L0FV59"/>